<evidence type="ECO:0000256" key="2">
    <source>
        <dbReference type="SAM" id="Phobius"/>
    </source>
</evidence>
<feature type="compositionally biased region" description="Polar residues" evidence="1">
    <location>
        <begin position="535"/>
        <end position="549"/>
    </location>
</feature>
<feature type="region of interest" description="Disordered" evidence="1">
    <location>
        <begin position="493"/>
        <end position="558"/>
    </location>
</feature>
<feature type="compositionally biased region" description="Polar residues" evidence="1">
    <location>
        <begin position="498"/>
        <end position="513"/>
    </location>
</feature>
<comment type="caution">
    <text evidence="3">The sequence shown here is derived from an EMBL/GenBank/DDBJ whole genome shotgun (WGS) entry which is preliminary data.</text>
</comment>
<gene>
    <name evidence="3" type="ORF">SEMRO_933_G221760.1</name>
</gene>
<evidence type="ECO:0000256" key="1">
    <source>
        <dbReference type="SAM" id="MobiDB-lite"/>
    </source>
</evidence>
<keyword evidence="2" id="KW-1133">Transmembrane helix</keyword>
<dbReference type="AlphaFoldDB" id="A0A9N8HKC7"/>
<keyword evidence="2" id="KW-0472">Membrane</keyword>
<keyword evidence="2" id="KW-0812">Transmembrane</keyword>
<protein>
    <submittedName>
        <fullName evidence="3">Glycosyl hydrolases family 16</fullName>
    </submittedName>
</protein>
<feature type="compositionally biased region" description="Low complexity" evidence="1">
    <location>
        <begin position="514"/>
        <end position="523"/>
    </location>
</feature>
<dbReference type="GO" id="GO:0016787">
    <property type="term" value="F:hydrolase activity"/>
    <property type="evidence" value="ECO:0007669"/>
    <property type="project" value="UniProtKB-KW"/>
</dbReference>
<dbReference type="Proteomes" id="UP001153069">
    <property type="component" value="Unassembled WGS sequence"/>
</dbReference>
<name>A0A9N8HKC7_9STRA</name>
<dbReference type="EMBL" id="CAICTM010000931">
    <property type="protein sequence ID" value="CAB9518423.1"/>
    <property type="molecule type" value="Genomic_DNA"/>
</dbReference>
<sequence length="655" mass="72324">MLRANDETTRHLQNTQFEDIDITEVSLCGCDSCYDKGFSGYIETRTGRISCAQRIMQLIANENTPEEEACRQVAKVDHSDECGSVCDIDMCDGRGTMHAKEKDPPPPKAFCGCKGCNQDVWLAMAGEFSCGARVTWLTGRGQTSAEACRTVAGDEFSDICGACNPDTCEQSAQGHELPEDAGSQSLEFQEPTELEDIPLTPDYSLYCFPPYNDRVRYENVWGKYTLEVKESEHPCGPSDNMFSTRTVHLDDDELTLQFRKVGDRWEGSEVRVLLPWEEMPFVYGDYSFSVKNVKVIDTATGNVVDTVLPLTMILGLFTWDATESYAIHENYNHEVDIEISRWNIEGLADVQYLVQPPGDPHKYRFFSGEGDTYQQAPNTYKFDWRPAEIEWTSSAGGGGHQFTYDAQMALDASAPFYVQCMPADVEVRLNLWNLFGNSAPTGMQDTHQVEVVIDNFEFTPSGLTGLAEGGTCTRDCHCEATAVCRSNKCFSPDPSMVAQPQSEDAISTLPPTTGSASVASGASETNTPPADLSAPETSETNVVTNNPSIPESLDMPETNITKATGTEDATRQSGKSKAGKPILIVFFLALAAALAAFFYMRRKRSETNRRGIIFGSDDSSRKVRVVECYENDTTVASSSSFEVAIPKKPLRFQHE</sequence>
<evidence type="ECO:0000313" key="3">
    <source>
        <dbReference type="EMBL" id="CAB9518423.1"/>
    </source>
</evidence>
<dbReference type="OrthoDB" id="47373at2759"/>
<dbReference type="Gene3D" id="2.60.120.200">
    <property type="match status" value="1"/>
</dbReference>
<organism evidence="3 4">
    <name type="scientific">Seminavis robusta</name>
    <dbReference type="NCBI Taxonomy" id="568900"/>
    <lineage>
        <taxon>Eukaryota</taxon>
        <taxon>Sar</taxon>
        <taxon>Stramenopiles</taxon>
        <taxon>Ochrophyta</taxon>
        <taxon>Bacillariophyta</taxon>
        <taxon>Bacillariophyceae</taxon>
        <taxon>Bacillariophycidae</taxon>
        <taxon>Naviculales</taxon>
        <taxon>Naviculaceae</taxon>
        <taxon>Seminavis</taxon>
    </lineage>
</organism>
<accession>A0A9N8HKC7</accession>
<reference evidence="3" key="1">
    <citation type="submission" date="2020-06" db="EMBL/GenBank/DDBJ databases">
        <authorList>
            <consortium name="Plant Systems Biology data submission"/>
        </authorList>
    </citation>
    <scope>NUCLEOTIDE SEQUENCE</scope>
    <source>
        <strain evidence="3">D6</strain>
    </source>
</reference>
<keyword evidence="4" id="KW-1185">Reference proteome</keyword>
<feature type="transmembrane region" description="Helical" evidence="2">
    <location>
        <begin position="581"/>
        <end position="600"/>
    </location>
</feature>
<proteinExistence type="predicted"/>
<evidence type="ECO:0000313" key="4">
    <source>
        <dbReference type="Proteomes" id="UP001153069"/>
    </source>
</evidence>
<keyword evidence="3" id="KW-0378">Hydrolase</keyword>